<proteinExistence type="predicted"/>
<feature type="compositionally biased region" description="Low complexity" evidence="1">
    <location>
        <begin position="116"/>
        <end position="129"/>
    </location>
</feature>
<dbReference type="EMBL" id="ADBL01000634">
    <property type="status" value="NOT_ANNOTATED_CDS"/>
    <property type="molecule type" value="Genomic_DNA"/>
</dbReference>
<evidence type="ECO:0000313" key="4">
    <source>
        <dbReference type="Proteomes" id="UP000011715"/>
    </source>
</evidence>
<sequence length="177" mass="18933">MFTPSRLENPTLTPTGARTRDPSGYCNGVQVGSRAAHSVLSFFALVRGATARPSPCLSGDISVAHGPCFPYAFTQAVLGPGRRYKRISRKKSQFFRRWLLPKGRRMERTDGPVGLAKSSGSHVAASSSSKTPQIRPRAGAYGTASAIQNISAPSPVTEISFTTTDTSKLIYRGSLGE</sequence>
<dbReference type="Proteomes" id="UP000011715">
    <property type="component" value="Unassembled WGS sequence"/>
</dbReference>
<reference evidence="3" key="4">
    <citation type="journal article" date="2015" name="G3 (Bethesda)">
        <title>Genome sequences of three phytopathogenic species of the Magnaporthaceae family of fungi.</title>
        <authorList>
            <person name="Okagaki L.H."/>
            <person name="Nunes C.C."/>
            <person name="Sailsbery J."/>
            <person name="Clay B."/>
            <person name="Brown D."/>
            <person name="John T."/>
            <person name="Oh Y."/>
            <person name="Young N."/>
            <person name="Fitzgerald M."/>
            <person name="Haas B.J."/>
            <person name="Zeng Q."/>
            <person name="Young S."/>
            <person name="Adiconis X."/>
            <person name="Fan L."/>
            <person name="Levin J.Z."/>
            <person name="Mitchell T.K."/>
            <person name="Okubara P.A."/>
            <person name="Farman M.L."/>
            <person name="Kohn L.M."/>
            <person name="Birren B."/>
            <person name="Ma L.-J."/>
            <person name="Dean R.A."/>
        </authorList>
    </citation>
    <scope>NUCLEOTIDE SEQUENCE</scope>
    <source>
        <strain evidence="3">ATCC 64411 / 73-15</strain>
    </source>
</reference>
<gene>
    <name evidence="2" type="ORF">MAPG_02566</name>
</gene>
<evidence type="ECO:0000313" key="3">
    <source>
        <dbReference type="EnsemblFungi" id="MAPG_02566T0"/>
    </source>
</evidence>
<feature type="region of interest" description="Disordered" evidence="1">
    <location>
        <begin position="109"/>
        <end position="136"/>
    </location>
</feature>
<dbReference type="EnsemblFungi" id="MAPG_02566T0">
    <property type="protein sequence ID" value="MAPG_02566T0"/>
    <property type="gene ID" value="MAPG_02566"/>
</dbReference>
<organism evidence="3 4">
    <name type="scientific">Magnaporthiopsis poae (strain ATCC 64411 / 73-15)</name>
    <name type="common">Kentucky bluegrass fungus</name>
    <name type="synonym">Magnaporthe poae</name>
    <dbReference type="NCBI Taxonomy" id="644358"/>
    <lineage>
        <taxon>Eukaryota</taxon>
        <taxon>Fungi</taxon>
        <taxon>Dikarya</taxon>
        <taxon>Ascomycota</taxon>
        <taxon>Pezizomycotina</taxon>
        <taxon>Sordariomycetes</taxon>
        <taxon>Sordariomycetidae</taxon>
        <taxon>Magnaporthales</taxon>
        <taxon>Magnaporthaceae</taxon>
        <taxon>Magnaporthiopsis</taxon>
    </lineage>
</organism>
<dbReference type="VEuPathDB" id="FungiDB:MAPG_02566"/>
<keyword evidence="4" id="KW-1185">Reference proteome</keyword>
<evidence type="ECO:0000313" key="2">
    <source>
        <dbReference type="EMBL" id="KLU83506.1"/>
    </source>
</evidence>
<name>A0A0C4DRQ1_MAGP6</name>
<protein>
    <submittedName>
        <fullName evidence="2 3">Uncharacterized protein</fullName>
    </submittedName>
</protein>
<accession>A0A0C4DRQ1</accession>
<reference evidence="2" key="2">
    <citation type="submission" date="2010-05" db="EMBL/GenBank/DDBJ databases">
        <title>The Genome Sequence of Magnaporthe poae strain ATCC 64411.</title>
        <authorList>
            <consortium name="The Broad Institute Genome Sequencing Platform"/>
            <consortium name="Broad Institute Genome Sequencing Center for Infectious Disease"/>
            <person name="Ma L.-J."/>
            <person name="Dead R."/>
            <person name="Young S."/>
            <person name="Zeng Q."/>
            <person name="Koehrsen M."/>
            <person name="Alvarado L."/>
            <person name="Berlin A."/>
            <person name="Chapman S.B."/>
            <person name="Chen Z."/>
            <person name="Freedman E."/>
            <person name="Gellesch M."/>
            <person name="Goldberg J."/>
            <person name="Griggs A."/>
            <person name="Gujja S."/>
            <person name="Heilman E.R."/>
            <person name="Heiman D."/>
            <person name="Hepburn T."/>
            <person name="Howarth C."/>
            <person name="Jen D."/>
            <person name="Larson L."/>
            <person name="Mehta T."/>
            <person name="Neiman D."/>
            <person name="Pearson M."/>
            <person name="Roberts A."/>
            <person name="Saif S."/>
            <person name="Shea T."/>
            <person name="Shenoy N."/>
            <person name="Sisk P."/>
            <person name="Stolte C."/>
            <person name="Sykes S."/>
            <person name="Walk T."/>
            <person name="White J."/>
            <person name="Yandava C."/>
            <person name="Haas B."/>
            <person name="Nusbaum C."/>
            <person name="Birren B."/>
        </authorList>
    </citation>
    <scope>NUCLEOTIDE SEQUENCE</scope>
    <source>
        <strain evidence="2">ATCC 64411</strain>
    </source>
</reference>
<reference evidence="2" key="3">
    <citation type="submission" date="2011-03" db="EMBL/GenBank/DDBJ databases">
        <title>Annotation of Magnaporthe poae ATCC 64411.</title>
        <authorList>
            <person name="Ma L.-J."/>
            <person name="Dead R."/>
            <person name="Young S.K."/>
            <person name="Zeng Q."/>
            <person name="Gargeya S."/>
            <person name="Fitzgerald M."/>
            <person name="Haas B."/>
            <person name="Abouelleil A."/>
            <person name="Alvarado L."/>
            <person name="Arachchi H.M."/>
            <person name="Berlin A."/>
            <person name="Brown A."/>
            <person name="Chapman S.B."/>
            <person name="Chen Z."/>
            <person name="Dunbar C."/>
            <person name="Freedman E."/>
            <person name="Gearin G."/>
            <person name="Gellesch M."/>
            <person name="Goldberg J."/>
            <person name="Griggs A."/>
            <person name="Gujja S."/>
            <person name="Heiman D."/>
            <person name="Howarth C."/>
            <person name="Larson L."/>
            <person name="Lui A."/>
            <person name="MacDonald P.J.P."/>
            <person name="Mehta T."/>
            <person name="Montmayeur A."/>
            <person name="Murphy C."/>
            <person name="Neiman D."/>
            <person name="Pearson M."/>
            <person name="Priest M."/>
            <person name="Roberts A."/>
            <person name="Saif S."/>
            <person name="Shea T."/>
            <person name="Shenoy N."/>
            <person name="Sisk P."/>
            <person name="Stolte C."/>
            <person name="Sykes S."/>
            <person name="Yandava C."/>
            <person name="Wortman J."/>
            <person name="Nusbaum C."/>
            <person name="Birren B."/>
        </authorList>
    </citation>
    <scope>NUCLEOTIDE SEQUENCE</scope>
    <source>
        <strain evidence="2">ATCC 64411</strain>
    </source>
</reference>
<feature type="region of interest" description="Disordered" evidence="1">
    <location>
        <begin position="1"/>
        <end position="23"/>
    </location>
</feature>
<reference evidence="4" key="1">
    <citation type="submission" date="2010-05" db="EMBL/GenBank/DDBJ databases">
        <title>The genome sequence of Magnaporthe poae strain ATCC 64411.</title>
        <authorList>
            <person name="Ma L.-J."/>
            <person name="Dead R."/>
            <person name="Young S."/>
            <person name="Zeng Q."/>
            <person name="Koehrsen M."/>
            <person name="Alvarado L."/>
            <person name="Berlin A."/>
            <person name="Chapman S.B."/>
            <person name="Chen Z."/>
            <person name="Freedman E."/>
            <person name="Gellesch M."/>
            <person name="Goldberg J."/>
            <person name="Griggs A."/>
            <person name="Gujja S."/>
            <person name="Heilman E.R."/>
            <person name="Heiman D."/>
            <person name="Hepburn T."/>
            <person name="Howarth C."/>
            <person name="Jen D."/>
            <person name="Larson L."/>
            <person name="Mehta T."/>
            <person name="Neiman D."/>
            <person name="Pearson M."/>
            <person name="Roberts A."/>
            <person name="Saif S."/>
            <person name="Shea T."/>
            <person name="Shenoy N."/>
            <person name="Sisk P."/>
            <person name="Stolte C."/>
            <person name="Sykes S."/>
            <person name="Walk T."/>
            <person name="White J."/>
            <person name="Yandava C."/>
            <person name="Haas B."/>
            <person name="Nusbaum C."/>
            <person name="Birren B."/>
        </authorList>
    </citation>
    <scope>NUCLEOTIDE SEQUENCE [LARGE SCALE GENOMIC DNA]</scope>
    <source>
        <strain evidence="4">ATCC 64411 / 73-15</strain>
    </source>
</reference>
<reference evidence="3" key="5">
    <citation type="submission" date="2015-06" db="UniProtKB">
        <authorList>
            <consortium name="EnsemblFungi"/>
        </authorList>
    </citation>
    <scope>IDENTIFICATION</scope>
    <source>
        <strain evidence="3">ATCC 64411</strain>
    </source>
</reference>
<dbReference type="EMBL" id="GL876967">
    <property type="protein sequence ID" value="KLU83506.1"/>
    <property type="molecule type" value="Genomic_DNA"/>
</dbReference>
<feature type="compositionally biased region" description="Polar residues" evidence="1">
    <location>
        <begin position="1"/>
        <end position="16"/>
    </location>
</feature>
<evidence type="ECO:0000256" key="1">
    <source>
        <dbReference type="SAM" id="MobiDB-lite"/>
    </source>
</evidence>
<dbReference type="AlphaFoldDB" id="A0A0C4DRQ1"/>